<dbReference type="Gene3D" id="3.60.15.10">
    <property type="entry name" value="Ribonuclease Z/Hydroxyacylglutathione hydrolase-like"/>
    <property type="match status" value="1"/>
</dbReference>
<reference evidence="2 3" key="1">
    <citation type="submission" date="2020-02" db="EMBL/GenBank/DDBJ databases">
        <authorList>
            <person name="Li X.-J."/>
            <person name="Han X.-M."/>
        </authorList>
    </citation>
    <scope>NUCLEOTIDE SEQUENCE [LARGE SCALE GENOMIC DNA]</scope>
    <source>
        <strain evidence="2 3">CCTCC AB 2017055</strain>
    </source>
</reference>
<evidence type="ECO:0000313" key="3">
    <source>
        <dbReference type="Proteomes" id="UP000475214"/>
    </source>
</evidence>
<dbReference type="InterPro" id="IPR051453">
    <property type="entry name" value="MBL_Glyoxalase_II"/>
</dbReference>
<comment type="caution">
    <text evidence="2">The sequence shown here is derived from an EMBL/GenBank/DDBJ whole genome shotgun (WGS) entry which is preliminary data.</text>
</comment>
<accession>A0A6L9SC85</accession>
<sequence length="202" mass="21139">MTLNIDHVVTSGTFNLDGQTVDVDNNAWVLGDEHECMLIDAPHNAHAILEAVGARTATAIVLTHGHDDHLSAIGALFDATGAAIHLHPADRMLWDRVYPDVSPDHDLAHGDVLRVGGTEVRVIHTPGHSPGSVCLHVPSIGALFSGDTLLHGGPGGTGRSFSDSHALLSSIHDRLFTLPGETVVHPGHGDTTTIGAEASRIG</sequence>
<gene>
    <name evidence="2" type="ORF">G1H10_21260</name>
</gene>
<keyword evidence="3" id="KW-1185">Reference proteome</keyword>
<name>A0A6L9SC85_9ACTN</name>
<dbReference type="CDD" id="cd06262">
    <property type="entry name" value="metallo-hydrolase-like_MBL-fold"/>
    <property type="match status" value="1"/>
</dbReference>
<dbReference type="InterPro" id="IPR001279">
    <property type="entry name" value="Metallo-B-lactamas"/>
</dbReference>
<dbReference type="InterPro" id="IPR036866">
    <property type="entry name" value="RibonucZ/Hydroxyglut_hydro"/>
</dbReference>
<dbReference type="PANTHER" id="PTHR46233:SF4">
    <property type="entry name" value="METALLO-BETA-LACTAMASE DOMAIN-CONTAINING PROTEIN"/>
    <property type="match status" value="1"/>
</dbReference>
<dbReference type="SMART" id="SM00849">
    <property type="entry name" value="Lactamase_B"/>
    <property type="match status" value="1"/>
</dbReference>
<keyword evidence="2" id="KW-0378">Hydrolase</keyword>
<organism evidence="2 3">
    <name type="scientific">Phytoactinopolyspora halotolerans</name>
    <dbReference type="NCBI Taxonomy" id="1981512"/>
    <lineage>
        <taxon>Bacteria</taxon>
        <taxon>Bacillati</taxon>
        <taxon>Actinomycetota</taxon>
        <taxon>Actinomycetes</taxon>
        <taxon>Jiangellales</taxon>
        <taxon>Jiangellaceae</taxon>
        <taxon>Phytoactinopolyspora</taxon>
    </lineage>
</organism>
<evidence type="ECO:0000259" key="1">
    <source>
        <dbReference type="SMART" id="SM00849"/>
    </source>
</evidence>
<dbReference type="Proteomes" id="UP000475214">
    <property type="component" value="Unassembled WGS sequence"/>
</dbReference>
<protein>
    <submittedName>
        <fullName evidence="2">MBL fold metallo-hydrolase</fullName>
    </submittedName>
</protein>
<dbReference type="PANTHER" id="PTHR46233">
    <property type="entry name" value="HYDROXYACYLGLUTATHIONE HYDROLASE GLOC"/>
    <property type="match status" value="1"/>
</dbReference>
<dbReference type="RefSeq" id="WP_163741605.1">
    <property type="nucleotide sequence ID" value="NZ_JAAGOA010000016.1"/>
</dbReference>
<evidence type="ECO:0000313" key="2">
    <source>
        <dbReference type="EMBL" id="NEE02697.1"/>
    </source>
</evidence>
<dbReference type="GO" id="GO:0016787">
    <property type="term" value="F:hydrolase activity"/>
    <property type="evidence" value="ECO:0007669"/>
    <property type="project" value="UniProtKB-KW"/>
</dbReference>
<dbReference type="Pfam" id="PF00753">
    <property type="entry name" value="Lactamase_B"/>
    <property type="match status" value="1"/>
</dbReference>
<dbReference type="AlphaFoldDB" id="A0A6L9SC85"/>
<dbReference type="EMBL" id="JAAGOA010000016">
    <property type="protein sequence ID" value="NEE02697.1"/>
    <property type="molecule type" value="Genomic_DNA"/>
</dbReference>
<dbReference type="SUPFAM" id="SSF56281">
    <property type="entry name" value="Metallo-hydrolase/oxidoreductase"/>
    <property type="match status" value="1"/>
</dbReference>
<feature type="domain" description="Metallo-beta-lactamase" evidence="1">
    <location>
        <begin position="24"/>
        <end position="188"/>
    </location>
</feature>
<proteinExistence type="predicted"/>